<feature type="compositionally biased region" description="Basic and acidic residues" evidence="1">
    <location>
        <begin position="106"/>
        <end position="116"/>
    </location>
</feature>
<organism evidence="2 3">
    <name type="scientific">Polarella glacialis</name>
    <name type="common">Dinoflagellate</name>
    <dbReference type="NCBI Taxonomy" id="89957"/>
    <lineage>
        <taxon>Eukaryota</taxon>
        <taxon>Sar</taxon>
        <taxon>Alveolata</taxon>
        <taxon>Dinophyceae</taxon>
        <taxon>Suessiales</taxon>
        <taxon>Suessiaceae</taxon>
        <taxon>Polarella</taxon>
    </lineage>
</organism>
<evidence type="ECO:0000256" key="1">
    <source>
        <dbReference type="SAM" id="MobiDB-lite"/>
    </source>
</evidence>
<sequence>MYNSIVPTAVFSYVVLTLFRQPPSSIQHSAMAAKFVVGSNPFKAARSYTEVAKASGAPWAPPAKGRGKGEREPHAVEPAKGCSKGMGDNSPNASGAPSAPPAKGRGKGEREPHAVEPAKGCGKGIGDNSPNDAQKKLVISVQ</sequence>
<reference evidence="2" key="1">
    <citation type="submission" date="2021-02" db="EMBL/GenBank/DDBJ databases">
        <authorList>
            <person name="Dougan E. K."/>
            <person name="Rhodes N."/>
            <person name="Thang M."/>
            <person name="Chan C."/>
        </authorList>
    </citation>
    <scope>NUCLEOTIDE SEQUENCE</scope>
</reference>
<evidence type="ECO:0000313" key="2">
    <source>
        <dbReference type="EMBL" id="CAE8589033.1"/>
    </source>
</evidence>
<dbReference type="AlphaFoldDB" id="A0A813DR70"/>
<feature type="region of interest" description="Disordered" evidence="1">
    <location>
        <begin position="53"/>
        <end position="142"/>
    </location>
</feature>
<feature type="compositionally biased region" description="Basic and acidic residues" evidence="1">
    <location>
        <begin position="67"/>
        <end position="77"/>
    </location>
</feature>
<evidence type="ECO:0000313" key="3">
    <source>
        <dbReference type="Proteomes" id="UP000654075"/>
    </source>
</evidence>
<dbReference type="EMBL" id="CAJNNV010003445">
    <property type="protein sequence ID" value="CAE8589033.1"/>
    <property type="molecule type" value="Genomic_DNA"/>
</dbReference>
<name>A0A813DR70_POLGL</name>
<gene>
    <name evidence="2" type="ORF">PGLA1383_LOCUS7812</name>
</gene>
<feature type="compositionally biased region" description="Low complexity" evidence="1">
    <location>
        <begin position="89"/>
        <end position="103"/>
    </location>
</feature>
<accession>A0A813DR70</accession>
<comment type="caution">
    <text evidence="2">The sequence shown here is derived from an EMBL/GenBank/DDBJ whole genome shotgun (WGS) entry which is preliminary data.</text>
</comment>
<dbReference type="Proteomes" id="UP000654075">
    <property type="component" value="Unassembled WGS sequence"/>
</dbReference>
<protein>
    <submittedName>
        <fullName evidence="2">Uncharacterized protein</fullName>
    </submittedName>
</protein>
<proteinExistence type="predicted"/>
<keyword evidence="3" id="KW-1185">Reference proteome</keyword>